<keyword evidence="4" id="KW-0819">tRNA processing</keyword>
<name>A0AAP0EK97_9MAGN</name>
<comment type="similarity">
    <text evidence="2">Belongs to the TRM6/GCD10 family.</text>
</comment>
<evidence type="ECO:0000256" key="2">
    <source>
        <dbReference type="ARBA" id="ARBA00008320"/>
    </source>
</evidence>
<organism evidence="7 8">
    <name type="scientific">Stephania yunnanensis</name>
    <dbReference type="NCBI Taxonomy" id="152371"/>
    <lineage>
        <taxon>Eukaryota</taxon>
        <taxon>Viridiplantae</taxon>
        <taxon>Streptophyta</taxon>
        <taxon>Embryophyta</taxon>
        <taxon>Tracheophyta</taxon>
        <taxon>Spermatophyta</taxon>
        <taxon>Magnoliopsida</taxon>
        <taxon>Ranunculales</taxon>
        <taxon>Menispermaceae</taxon>
        <taxon>Menispermoideae</taxon>
        <taxon>Cissampelideae</taxon>
        <taxon>Stephania</taxon>
    </lineage>
</organism>
<keyword evidence="5" id="KW-0539">Nucleus</keyword>
<evidence type="ECO:0000256" key="6">
    <source>
        <dbReference type="ARBA" id="ARBA00032319"/>
    </source>
</evidence>
<evidence type="ECO:0000313" key="8">
    <source>
        <dbReference type="Proteomes" id="UP001420932"/>
    </source>
</evidence>
<dbReference type="PANTHER" id="PTHR12945:SF0">
    <property type="entry name" value="TRNA (ADENINE(58)-N(1))-METHYLTRANSFERASE NON-CATALYTIC SUBUNIT TRM6"/>
    <property type="match status" value="1"/>
</dbReference>
<sequence length="189" mass="20382">MVGGILTGAMAERLGGTGHVCNAYFGTTPCSIDIVRMFNFDDKICRSILWSPLSDICSVWSNKSKLLENKENALDSVCQLNGGKIFSHTGFDSTHDSLLAPEVQMIQEEVIPSACSVVTGESLAVSADGGPGPVPISMEEFDASPTIKACKSLKFGKKATSETINLWKANGFSSLLRRACITYKLQKWP</sequence>
<protein>
    <recommendedName>
        <fullName evidence="3">tRNA (adenine(58)-N(1))-methyltransferase non-catalytic subunit TRM6</fullName>
    </recommendedName>
    <alternativeName>
        <fullName evidence="6">tRNA(m1A58)-methyltransferase subunit TRM6</fullName>
    </alternativeName>
</protein>
<proteinExistence type="inferred from homology"/>
<dbReference type="GO" id="GO:0030488">
    <property type="term" value="P:tRNA methylation"/>
    <property type="evidence" value="ECO:0007669"/>
    <property type="project" value="InterPro"/>
</dbReference>
<keyword evidence="8" id="KW-1185">Reference proteome</keyword>
<dbReference type="EMBL" id="JBBNAF010000012">
    <property type="protein sequence ID" value="KAK9092282.1"/>
    <property type="molecule type" value="Genomic_DNA"/>
</dbReference>
<dbReference type="InterPro" id="IPR017423">
    <property type="entry name" value="TRM6"/>
</dbReference>
<gene>
    <name evidence="7" type="ORF">Syun_027193</name>
</gene>
<comment type="caution">
    <text evidence="7">The sequence shown here is derived from an EMBL/GenBank/DDBJ whole genome shotgun (WGS) entry which is preliminary data.</text>
</comment>
<accession>A0AAP0EK97</accession>
<evidence type="ECO:0000256" key="5">
    <source>
        <dbReference type="ARBA" id="ARBA00023242"/>
    </source>
</evidence>
<comment type="subcellular location">
    <subcellularLocation>
        <location evidence="1">Nucleus</location>
    </subcellularLocation>
</comment>
<dbReference type="AlphaFoldDB" id="A0AAP0EK97"/>
<dbReference type="GO" id="GO:0031515">
    <property type="term" value="C:tRNA (m1A) methyltransferase complex"/>
    <property type="evidence" value="ECO:0007669"/>
    <property type="project" value="InterPro"/>
</dbReference>
<evidence type="ECO:0000313" key="7">
    <source>
        <dbReference type="EMBL" id="KAK9092282.1"/>
    </source>
</evidence>
<evidence type="ECO:0000256" key="4">
    <source>
        <dbReference type="ARBA" id="ARBA00022694"/>
    </source>
</evidence>
<reference evidence="7 8" key="1">
    <citation type="submission" date="2024-01" db="EMBL/GenBank/DDBJ databases">
        <title>Genome assemblies of Stephania.</title>
        <authorList>
            <person name="Yang L."/>
        </authorList>
    </citation>
    <scope>NUCLEOTIDE SEQUENCE [LARGE SCALE GENOMIC DNA]</scope>
    <source>
        <strain evidence="7">YNDBR</strain>
        <tissue evidence="7">Leaf</tissue>
    </source>
</reference>
<dbReference type="PANTHER" id="PTHR12945">
    <property type="entry name" value="TRANSLATION INITIATION FACTOR EIF3-RELATED"/>
    <property type="match status" value="1"/>
</dbReference>
<dbReference type="GO" id="GO:0005634">
    <property type="term" value="C:nucleus"/>
    <property type="evidence" value="ECO:0007669"/>
    <property type="project" value="UniProtKB-SubCell"/>
</dbReference>
<dbReference type="Proteomes" id="UP001420932">
    <property type="component" value="Unassembled WGS sequence"/>
</dbReference>
<evidence type="ECO:0000256" key="3">
    <source>
        <dbReference type="ARBA" id="ARBA00021704"/>
    </source>
</evidence>
<evidence type="ECO:0000256" key="1">
    <source>
        <dbReference type="ARBA" id="ARBA00004123"/>
    </source>
</evidence>